<comment type="similarity">
    <text evidence="1">Belongs to the N(4)/N(6)-methyltransferase family.</text>
</comment>
<dbReference type="Gene3D" id="1.10.1020.10">
    <property type="entry name" value="Adenine-specific Methyltransferase, Domain 2"/>
    <property type="match status" value="1"/>
</dbReference>
<dbReference type="GO" id="GO:0032259">
    <property type="term" value="P:methylation"/>
    <property type="evidence" value="ECO:0007669"/>
    <property type="project" value="UniProtKB-KW"/>
</dbReference>
<name>A0A939JX34_9BACT</name>
<keyword evidence="4" id="KW-0808">Transferase</keyword>
<keyword evidence="8" id="KW-1185">Reference proteome</keyword>
<dbReference type="Gene3D" id="3.40.50.150">
    <property type="entry name" value="Vaccinia Virus protein VP39"/>
    <property type="match status" value="1"/>
</dbReference>
<keyword evidence="5" id="KW-0949">S-adenosyl-L-methionine</keyword>
<evidence type="ECO:0000256" key="6">
    <source>
        <dbReference type="ARBA" id="ARBA00047942"/>
    </source>
</evidence>
<dbReference type="GO" id="GO:0043565">
    <property type="term" value="F:sequence-specific DNA binding"/>
    <property type="evidence" value="ECO:0007669"/>
    <property type="project" value="TreeGrafter"/>
</dbReference>
<dbReference type="InterPro" id="IPR029063">
    <property type="entry name" value="SAM-dependent_MTases_sf"/>
</dbReference>
<dbReference type="GO" id="GO:0009007">
    <property type="term" value="F:site-specific DNA-methyltransferase (adenine-specific) activity"/>
    <property type="evidence" value="ECO:0007669"/>
    <property type="project" value="UniProtKB-EC"/>
</dbReference>
<dbReference type="EMBL" id="JAFMYU010000013">
    <property type="protein sequence ID" value="MBO0932542.1"/>
    <property type="molecule type" value="Genomic_DNA"/>
</dbReference>
<dbReference type="InterPro" id="IPR023095">
    <property type="entry name" value="Ade_MeTrfase_dom_2"/>
</dbReference>
<comment type="caution">
    <text evidence="7">The sequence shown here is derived from an EMBL/GenBank/DDBJ whole genome shotgun (WGS) entry which is preliminary data.</text>
</comment>
<keyword evidence="3 7" id="KW-0489">Methyltransferase</keyword>
<dbReference type="GO" id="GO:0009307">
    <property type="term" value="P:DNA restriction-modification system"/>
    <property type="evidence" value="ECO:0007669"/>
    <property type="project" value="InterPro"/>
</dbReference>
<dbReference type="PANTHER" id="PTHR30481:SF2">
    <property type="entry name" value="SITE-SPECIFIC DNA-METHYLTRANSFERASE (ADENINE-SPECIFIC)"/>
    <property type="match status" value="1"/>
</dbReference>
<dbReference type="AlphaFoldDB" id="A0A939JX34"/>
<dbReference type="PANTHER" id="PTHR30481">
    <property type="entry name" value="DNA ADENINE METHYLASE"/>
    <property type="match status" value="1"/>
</dbReference>
<dbReference type="GO" id="GO:1904047">
    <property type="term" value="F:S-adenosyl-L-methionine binding"/>
    <property type="evidence" value="ECO:0007669"/>
    <property type="project" value="TreeGrafter"/>
</dbReference>
<dbReference type="SUPFAM" id="SSF53335">
    <property type="entry name" value="S-adenosyl-L-methionine-dependent methyltransferases"/>
    <property type="match status" value="1"/>
</dbReference>
<dbReference type="InterPro" id="IPR012327">
    <property type="entry name" value="MeTrfase_D12"/>
</dbReference>
<accession>A0A939JX34</accession>
<protein>
    <recommendedName>
        <fullName evidence="2">site-specific DNA-methyltransferase (adenine-specific)</fullName>
        <ecNumber evidence="2">2.1.1.72</ecNumber>
    </recommendedName>
</protein>
<evidence type="ECO:0000256" key="1">
    <source>
        <dbReference type="ARBA" id="ARBA00006594"/>
    </source>
</evidence>
<evidence type="ECO:0000256" key="4">
    <source>
        <dbReference type="ARBA" id="ARBA00022679"/>
    </source>
</evidence>
<evidence type="ECO:0000256" key="3">
    <source>
        <dbReference type="ARBA" id="ARBA00022603"/>
    </source>
</evidence>
<reference evidence="7 8" key="1">
    <citation type="submission" date="2021-03" db="EMBL/GenBank/DDBJ databases">
        <title>Fibrella sp. HMF5036 genome sequencing and assembly.</title>
        <authorList>
            <person name="Kang H."/>
            <person name="Kim H."/>
            <person name="Bae S."/>
            <person name="Joh K."/>
        </authorList>
    </citation>
    <scope>NUCLEOTIDE SEQUENCE [LARGE SCALE GENOMIC DNA]</scope>
    <source>
        <strain evidence="7 8">HMF5036</strain>
    </source>
</reference>
<comment type="catalytic activity">
    <reaction evidence="6">
        <text>a 2'-deoxyadenosine in DNA + S-adenosyl-L-methionine = an N(6)-methyl-2'-deoxyadenosine in DNA + S-adenosyl-L-homocysteine + H(+)</text>
        <dbReference type="Rhea" id="RHEA:15197"/>
        <dbReference type="Rhea" id="RHEA-COMP:12418"/>
        <dbReference type="Rhea" id="RHEA-COMP:12419"/>
        <dbReference type="ChEBI" id="CHEBI:15378"/>
        <dbReference type="ChEBI" id="CHEBI:57856"/>
        <dbReference type="ChEBI" id="CHEBI:59789"/>
        <dbReference type="ChEBI" id="CHEBI:90615"/>
        <dbReference type="ChEBI" id="CHEBI:90616"/>
        <dbReference type="EC" id="2.1.1.72"/>
    </reaction>
</comment>
<sequence length="291" mass="33006">MGYLAALLKLNDRRPRLFVEPFAGGASVSLQLLNDGLVEKIAIGDKDELVSAFWQTVFFDADWLVRRIEEVEPTLQLWEYYKTNTPKTRRERAFACLFLNRTSFSGILSDTAGPIGGRAQQSAYGIGCRFPKQRLIDRIRQAELLSGNVLLIKAGSWKSTLKAAGSLGYPPREMLHYFDPPFYEKADRLYRHYFVAKQHKQLAMAVAALESDYVLSYDVAEPIVKLYSDLGMVPAQVELLYSTGSREKLQSTKELIVTNLTNFPEQNRLWLSKAESLQIRQIRIDNTAVCA</sequence>
<organism evidence="7 8">
    <name type="scientific">Fibrella aquatilis</name>
    <dbReference type="NCBI Taxonomy" id="2817059"/>
    <lineage>
        <taxon>Bacteria</taxon>
        <taxon>Pseudomonadati</taxon>
        <taxon>Bacteroidota</taxon>
        <taxon>Cytophagia</taxon>
        <taxon>Cytophagales</taxon>
        <taxon>Spirosomataceae</taxon>
        <taxon>Fibrella</taxon>
    </lineage>
</organism>
<evidence type="ECO:0000256" key="2">
    <source>
        <dbReference type="ARBA" id="ARBA00011900"/>
    </source>
</evidence>
<dbReference type="Pfam" id="PF02086">
    <property type="entry name" value="MethyltransfD12"/>
    <property type="match status" value="1"/>
</dbReference>
<dbReference type="GO" id="GO:0006298">
    <property type="term" value="P:mismatch repair"/>
    <property type="evidence" value="ECO:0007669"/>
    <property type="project" value="TreeGrafter"/>
</dbReference>
<evidence type="ECO:0000313" key="7">
    <source>
        <dbReference type="EMBL" id="MBO0932542.1"/>
    </source>
</evidence>
<dbReference type="EC" id="2.1.1.72" evidence="2"/>
<gene>
    <name evidence="7" type="ORF">J2I48_16135</name>
</gene>
<proteinExistence type="inferred from homology"/>
<evidence type="ECO:0000313" key="8">
    <source>
        <dbReference type="Proteomes" id="UP000664795"/>
    </source>
</evidence>
<dbReference type="Proteomes" id="UP000664795">
    <property type="component" value="Unassembled WGS sequence"/>
</dbReference>
<evidence type="ECO:0000256" key="5">
    <source>
        <dbReference type="ARBA" id="ARBA00022691"/>
    </source>
</evidence>